<sequence length="50" mass="5572">MSSSEEKFHSVFNNSPMGMYLYELDDNNNLILTGSNPAADKFTGINNTEL</sequence>
<proteinExistence type="predicted"/>
<evidence type="ECO:0000313" key="1">
    <source>
        <dbReference type="EMBL" id="KKL52836.1"/>
    </source>
</evidence>
<feature type="non-terminal residue" evidence="1">
    <location>
        <position position="50"/>
    </location>
</feature>
<dbReference type="AlphaFoldDB" id="A0A0F9DGC7"/>
<comment type="caution">
    <text evidence="1">The sequence shown here is derived from an EMBL/GenBank/DDBJ whole genome shotgun (WGS) entry which is preliminary data.</text>
</comment>
<reference evidence="1" key="1">
    <citation type="journal article" date="2015" name="Nature">
        <title>Complex archaea that bridge the gap between prokaryotes and eukaryotes.</title>
        <authorList>
            <person name="Spang A."/>
            <person name="Saw J.H."/>
            <person name="Jorgensen S.L."/>
            <person name="Zaremba-Niedzwiedzka K."/>
            <person name="Martijn J."/>
            <person name="Lind A.E."/>
            <person name="van Eijk R."/>
            <person name="Schleper C."/>
            <person name="Guy L."/>
            <person name="Ettema T.J."/>
        </authorList>
    </citation>
    <scope>NUCLEOTIDE SEQUENCE</scope>
</reference>
<organism evidence="1">
    <name type="scientific">marine sediment metagenome</name>
    <dbReference type="NCBI Taxonomy" id="412755"/>
    <lineage>
        <taxon>unclassified sequences</taxon>
        <taxon>metagenomes</taxon>
        <taxon>ecological metagenomes</taxon>
    </lineage>
</organism>
<evidence type="ECO:0008006" key="2">
    <source>
        <dbReference type="Google" id="ProtNLM"/>
    </source>
</evidence>
<dbReference type="Gene3D" id="3.30.450.20">
    <property type="entry name" value="PAS domain"/>
    <property type="match status" value="1"/>
</dbReference>
<gene>
    <name evidence="1" type="ORF">LCGC14_2281510</name>
</gene>
<accession>A0A0F9DGC7</accession>
<dbReference type="EMBL" id="LAZR01031751">
    <property type="protein sequence ID" value="KKL52836.1"/>
    <property type="molecule type" value="Genomic_DNA"/>
</dbReference>
<protein>
    <recommendedName>
        <fullName evidence="2">PAS domain-containing protein</fullName>
    </recommendedName>
</protein>
<name>A0A0F9DGC7_9ZZZZ</name>